<accession>A0A286DBJ8</accession>
<keyword evidence="1" id="KW-0732">Signal</keyword>
<proteinExistence type="predicted"/>
<name>A0A286DBJ8_9GAMM</name>
<organism evidence="2 3">
    <name type="scientific">Pseudoxanthomonas wuyuanensis</name>
    <dbReference type="NCBI Taxonomy" id="1073196"/>
    <lineage>
        <taxon>Bacteria</taxon>
        <taxon>Pseudomonadati</taxon>
        <taxon>Pseudomonadota</taxon>
        <taxon>Gammaproteobacteria</taxon>
        <taxon>Lysobacterales</taxon>
        <taxon>Lysobacteraceae</taxon>
        <taxon>Pseudoxanthomonas</taxon>
    </lineage>
</organism>
<keyword evidence="3" id="KW-1185">Reference proteome</keyword>
<gene>
    <name evidence="2" type="ORF">SAMN06296416_108138</name>
</gene>
<feature type="chain" id="PRO_5013307233" evidence="1">
    <location>
        <begin position="20"/>
        <end position="102"/>
    </location>
</feature>
<sequence>MKRMLVLAMLLLVANRAYALEHVVAKVTLVEATYVPAAVAFILSKGTVSCPAGKFLFWERSAENNKAVYAMLMAALIGGNKIQVVFNDGDTGCVPQYLHLVE</sequence>
<dbReference type="AlphaFoldDB" id="A0A286DBJ8"/>
<dbReference type="OrthoDB" id="6002371at2"/>
<protein>
    <submittedName>
        <fullName evidence="2">Uncharacterized protein</fullName>
    </submittedName>
</protein>
<dbReference type="Proteomes" id="UP000219374">
    <property type="component" value="Unassembled WGS sequence"/>
</dbReference>
<evidence type="ECO:0000313" key="2">
    <source>
        <dbReference type="EMBL" id="SOD56026.1"/>
    </source>
</evidence>
<evidence type="ECO:0000256" key="1">
    <source>
        <dbReference type="SAM" id="SignalP"/>
    </source>
</evidence>
<dbReference type="EMBL" id="OCND01000008">
    <property type="protein sequence ID" value="SOD56026.1"/>
    <property type="molecule type" value="Genomic_DNA"/>
</dbReference>
<reference evidence="2 3" key="1">
    <citation type="submission" date="2017-09" db="EMBL/GenBank/DDBJ databases">
        <authorList>
            <person name="Ehlers B."/>
            <person name="Leendertz F.H."/>
        </authorList>
    </citation>
    <scope>NUCLEOTIDE SEQUENCE [LARGE SCALE GENOMIC DNA]</scope>
    <source>
        <strain evidence="2 3">CGMCC 1.10978</strain>
    </source>
</reference>
<evidence type="ECO:0000313" key="3">
    <source>
        <dbReference type="Proteomes" id="UP000219374"/>
    </source>
</evidence>
<feature type="signal peptide" evidence="1">
    <location>
        <begin position="1"/>
        <end position="19"/>
    </location>
</feature>
<dbReference type="RefSeq" id="WP_097122936.1">
    <property type="nucleotide sequence ID" value="NZ_OCND01000008.1"/>
</dbReference>